<proteinExistence type="predicted"/>
<dbReference type="RefSeq" id="XP_036634005.1">
    <property type="nucleotide sequence ID" value="XM_036772532.1"/>
</dbReference>
<dbReference type="OrthoDB" id="433955at2759"/>
<dbReference type="Pfam" id="PF10294">
    <property type="entry name" value="Methyltransf_16"/>
    <property type="match status" value="1"/>
</dbReference>
<dbReference type="SUPFAM" id="SSF53335">
    <property type="entry name" value="S-adenosyl-L-methionine-dependent methyltransferases"/>
    <property type="match status" value="1"/>
</dbReference>
<comment type="caution">
    <text evidence="2">The sequence shown here is derived from an EMBL/GenBank/DDBJ whole genome shotgun (WGS) entry which is preliminary data.</text>
</comment>
<evidence type="ECO:0000313" key="2">
    <source>
        <dbReference type="EMBL" id="KAF7436106.1"/>
    </source>
</evidence>
<gene>
    <name evidence="2" type="ORF">PC9H_002932</name>
</gene>
<dbReference type="InterPro" id="IPR019410">
    <property type="entry name" value="Methyltransf_16"/>
</dbReference>
<dbReference type="VEuPathDB" id="FungiDB:PC9H_002932"/>
<evidence type="ECO:0000313" key="3">
    <source>
        <dbReference type="Proteomes" id="UP000623687"/>
    </source>
</evidence>
<dbReference type="InterPro" id="IPR029063">
    <property type="entry name" value="SAM-dependent_MTases_sf"/>
</dbReference>
<protein>
    <submittedName>
        <fullName evidence="2">Uncharacterized protein</fullName>
    </submittedName>
</protein>
<organism evidence="2 3">
    <name type="scientific">Pleurotus ostreatus</name>
    <name type="common">Oyster mushroom</name>
    <name type="synonym">White-rot fungus</name>
    <dbReference type="NCBI Taxonomy" id="5322"/>
    <lineage>
        <taxon>Eukaryota</taxon>
        <taxon>Fungi</taxon>
        <taxon>Dikarya</taxon>
        <taxon>Basidiomycota</taxon>
        <taxon>Agaricomycotina</taxon>
        <taxon>Agaricomycetes</taxon>
        <taxon>Agaricomycetidae</taxon>
        <taxon>Agaricales</taxon>
        <taxon>Pleurotineae</taxon>
        <taxon>Pleurotaceae</taxon>
        <taxon>Pleurotus</taxon>
    </lineage>
</organism>
<keyword evidence="3" id="KW-1185">Reference proteome</keyword>
<reference evidence="2" key="1">
    <citation type="submission" date="2019-07" db="EMBL/GenBank/DDBJ databases">
        <authorList>
            <person name="Palmer J.M."/>
        </authorList>
    </citation>
    <scope>NUCLEOTIDE SEQUENCE</scope>
    <source>
        <strain evidence="2">PC9</strain>
    </source>
</reference>
<sequence length="456" mass="49782">MPQLVQSCNWSPSTGLPALAKLGQATTPTVALALQQLRNLYWPTTSIPQALAIKPRPRQNKPMLISLRSSDLVPDSGYASADSDDDGEDECNFRARASSKYPPATPSQSSIPHGHIDSEGSETDDDIDLIRSDVLERTFAIKWITGFISRSDVWLAAIDVDADQDDETDARSQLVDTASQILSAFSSVEPDDDEAASITRTFSFSVGVEESKMLDVQLNDAALLSEDHTSVGLQSWGSAIILAERLCKSPDRFGFNMPSGRKLRVLELGAGTGLLSIVAAKLSPSSTVVATDYHPDVLSNLSLNVDSNFPRAPSRDSVSVHKLDWESPSFEAPFDQPFDVILAADVVYNPQHAQWIHDCVERLLTKPGSDDIHSRRSGDGGVGVFWLIIPLRSIGRHEGLYETVDAVFGDAERQRGSETGWKLAILERQELQRHAGGVGRVDEAGYRLFKIGWARG</sequence>
<dbReference type="CDD" id="cd02440">
    <property type="entry name" value="AdoMet_MTases"/>
    <property type="match status" value="1"/>
</dbReference>
<dbReference type="EMBL" id="JACETU010000002">
    <property type="protein sequence ID" value="KAF7436106.1"/>
    <property type="molecule type" value="Genomic_DNA"/>
</dbReference>
<name>A0A8H7A1E0_PLEOS</name>
<dbReference type="GeneID" id="59372750"/>
<dbReference type="GO" id="GO:0008757">
    <property type="term" value="F:S-adenosylmethionine-dependent methyltransferase activity"/>
    <property type="evidence" value="ECO:0007669"/>
    <property type="project" value="UniProtKB-ARBA"/>
</dbReference>
<dbReference type="Proteomes" id="UP000623687">
    <property type="component" value="Unassembled WGS sequence"/>
</dbReference>
<dbReference type="Gene3D" id="3.40.50.150">
    <property type="entry name" value="Vaccinia Virus protein VP39"/>
    <property type="match status" value="1"/>
</dbReference>
<dbReference type="PANTHER" id="PTHR14614">
    <property type="entry name" value="HEPATOCELLULAR CARCINOMA-ASSOCIATED ANTIGEN"/>
    <property type="match status" value="1"/>
</dbReference>
<dbReference type="PANTHER" id="PTHR14614:SF147">
    <property type="entry name" value="S-ADENOSYLMETHIONINE-DEPENDENT METHYLTRANSFERASE OF THE SEVEN BETA-STRAND FAMILY"/>
    <property type="match status" value="1"/>
</dbReference>
<feature type="region of interest" description="Disordered" evidence="1">
    <location>
        <begin position="97"/>
        <end position="124"/>
    </location>
</feature>
<dbReference type="AlphaFoldDB" id="A0A8H7A1E0"/>
<evidence type="ECO:0000256" key="1">
    <source>
        <dbReference type="SAM" id="MobiDB-lite"/>
    </source>
</evidence>
<accession>A0A8H7A1E0</accession>